<dbReference type="Gene3D" id="1.20.1280.290">
    <property type="match status" value="2"/>
</dbReference>
<dbReference type="GO" id="GO:0042147">
    <property type="term" value="P:retrograde transport, endosome to Golgi"/>
    <property type="evidence" value="ECO:0007669"/>
    <property type="project" value="TreeGrafter"/>
</dbReference>
<evidence type="ECO:0000256" key="6">
    <source>
        <dbReference type="ARBA" id="ARBA00040648"/>
    </source>
</evidence>
<dbReference type="GO" id="GO:0005829">
    <property type="term" value="C:cytosol"/>
    <property type="evidence" value="ECO:0007669"/>
    <property type="project" value="GOC"/>
</dbReference>
<evidence type="ECO:0000256" key="9">
    <source>
        <dbReference type="SAM" id="SignalP"/>
    </source>
</evidence>
<protein>
    <recommendedName>
        <fullName evidence="6">Solute carrier family 66 member 2</fullName>
    </recommendedName>
    <alternativeName>
        <fullName evidence="7">PQ-loop repeat-containing protein 1</fullName>
    </alternativeName>
</protein>
<organism evidence="11 14">
    <name type="scientific">Didymodactylos carnosus</name>
    <dbReference type="NCBI Taxonomy" id="1234261"/>
    <lineage>
        <taxon>Eukaryota</taxon>
        <taxon>Metazoa</taxon>
        <taxon>Spiralia</taxon>
        <taxon>Gnathifera</taxon>
        <taxon>Rotifera</taxon>
        <taxon>Eurotatoria</taxon>
        <taxon>Bdelloidea</taxon>
        <taxon>Philodinida</taxon>
        <taxon>Philodinidae</taxon>
        <taxon>Didymodactylos</taxon>
    </lineage>
</organism>
<evidence type="ECO:0000256" key="5">
    <source>
        <dbReference type="ARBA" id="ARBA00023136"/>
    </source>
</evidence>
<dbReference type="SMART" id="SM00679">
    <property type="entry name" value="CTNS"/>
    <property type="match status" value="2"/>
</dbReference>
<feature type="transmembrane region" description="Helical" evidence="8">
    <location>
        <begin position="161"/>
        <end position="178"/>
    </location>
</feature>
<dbReference type="GO" id="GO:0045332">
    <property type="term" value="P:phospholipid translocation"/>
    <property type="evidence" value="ECO:0007669"/>
    <property type="project" value="TreeGrafter"/>
</dbReference>
<keyword evidence="5 8" id="KW-0472">Membrane</keyword>
<evidence type="ECO:0000256" key="7">
    <source>
        <dbReference type="ARBA" id="ARBA00043159"/>
    </source>
</evidence>
<reference evidence="11" key="1">
    <citation type="submission" date="2021-02" db="EMBL/GenBank/DDBJ databases">
        <authorList>
            <person name="Nowell W R."/>
        </authorList>
    </citation>
    <scope>NUCLEOTIDE SEQUENCE</scope>
</reference>
<feature type="transmembrane region" description="Helical" evidence="8">
    <location>
        <begin position="244"/>
        <end position="264"/>
    </location>
</feature>
<feature type="transmembrane region" description="Helical" evidence="8">
    <location>
        <begin position="330"/>
        <end position="352"/>
    </location>
</feature>
<proteinExistence type="predicted"/>
<dbReference type="GO" id="GO:0005802">
    <property type="term" value="C:trans-Golgi network"/>
    <property type="evidence" value="ECO:0007669"/>
    <property type="project" value="TreeGrafter"/>
</dbReference>
<evidence type="ECO:0000313" key="10">
    <source>
        <dbReference type="EMBL" id="CAF0775284.1"/>
    </source>
</evidence>
<feature type="transmembrane region" description="Helical" evidence="8">
    <location>
        <begin position="121"/>
        <end position="140"/>
    </location>
</feature>
<dbReference type="InterPro" id="IPR052241">
    <property type="entry name" value="SLC66/Scramblase_ANY1"/>
</dbReference>
<dbReference type="PANTHER" id="PTHR14856:SF9">
    <property type="entry name" value="PQ-LOOP REPEAT-CONTAINING PROTEIN 1"/>
    <property type="match status" value="1"/>
</dbReference>
<feature type="transmembrane region" description="Helical" evidence="8">
    <location>
        <begin position="304"/>
        <end position="324"/>
    </location>
</feature>
<evidence type="ECO:0000313" key="13">
    <source>
        <dbReference type="EMBL" id="CAF3750878.1"/>
    </source>
</evidence>
<feature type="signal peptide" evidence="9">
    <location>
        <begin position="1"/>
        <end position="30"/>
    </location>
</feature>
<dbReference type="EMBL" id="CAJNOK010000785">
    <property type="protein sequence ID" value="CAF0775284.1"/>
    <property type="molecule type" value="Genomic_DNA"/>
</dbReference>
<keyword evidence="9" id="KW-0732">Signal</keyword>
<dbReference type="Pfam" id="PF04193">
    <property type="entry name" value="PQ-loop"/>
    <property type="match status" value="2"/>
</dbReference>
<dbReference type="FunFam" id="1.20.1280.290:FF:000005">
    <property type="entry name" value="PQ-loop repeat-containing protein 1"/>
    <property type="match status" value="1"/>
</dbReference>
<dbReference type="GO" id="GO:0005768">
    <property type="term" value="C:endosome"/>
    <property type="evidence" value="ECO:0007669"/>
    <property type="project" value="TreeGrafter"/>
</dbReference>
<accession>A0A814F8S7</accession>
<evidence type="ECO:0000313" key="14">
    <source>
        <dbReference type="Proteomes" id="UP000663829"/>
    </source>
</evidence>
<dbReference type="InterPro" id="IPR006603">
    <property type="entry name" value="PQ-loop_rpt"/>
</dbReference>
<evidence type="ECO:0000256" key="3">
    <source>
        <dbReference type="ARBA" id="ARBA00022737"/>
    </source>
</evidence>
<evidence type="ECO:0000313" key="12">
    <source>
        <dbReference type="EMBL" id="CAF3556429.1"/>
    </source>
</evidence>
<evidence type="ECO:0000256" key="1">
    <source>
        <dbReference type="ARBA" id="ARBA00004141"/>
    </source>
</evidence>
<feature type="transmembrane region" description="Helical" evidence="8">
    <location>
        <begin position="270"/>
        <end position="292"/>
    </location>
</feature>
<gene>
    <name evidence="11" type="ORF">GPM918_LOCUS12602</name>
    <name evidence="10" type="ORF">OVA965_LOCUS3306</name>
    <name evidence="13" type="ORF">SRO942_LOCUS12602</name>
    <name evidence="12" type="ORF">TMI583_LOCUS3305</name>
</gene>
<feature type="transmembrane region" description="Helical" evidence="8">
    <location>
        <begin position="184"/>
        <end position="204"/>
    </location>
</feature>
<dbReference type="Proteomes" id="UP000681722">
    <property type="component" value="Unassembled WGS sequence"/>
</dbReference>
<dbReference type="GO" id="GO:0016020">
    <property type="term" value="C:membrane"/>
    <property type="evidence" value="ECO:0007669"/>
    <property type="project" value="UniProtKB-SubCell"/>
</dbReference>
<comment type="subcellular location">
    <subcellularLocation>
        <location evidence="1">Membrane</location>
        <topology evidence="1">Multi-pass membrane protein</topology>
    </subcellularLocation>
</comment>
<keyword evidence="14" id="KW-1185">Reference proteome</keyword>
<dbReference type="EMBL" id="CAJOBA010000785">
    <property type="protein sequence ID" value="CAF3556429.1"/>
    <property type="molecule type" value="Genomic_DNA"/>
</dbReference>
<keyword evidence="2 8" id="KW-0812">Transmembrane</keyword>
<evidence type="ECO:0000256" key="2">
    <source>
        <dbReference type="ARBA" id="ARBA00022692"/>
    </source>
</evidence>
<name>A0A814F8S7_9BILA</name>
<dbReference type="EMBL" id="CAJNOQ010002778">
    <property type="protein sequence ID" value="CAF0978062.1"/>
    <property type="molecule type" value="Genomic_DNA"/>
</dbReference>
<dbReference type="Proteomes" id="UP000677228">
    <property type="component" value="Unassembled WGS sequence"/>
</dbReference>
<dbReference type="AlphaFoldDB" id="A0A814F8S7"/>
<keyword evidence="4 8" id="KW-1133">Transmembrane helix</keyword>
<evidence type="ECO:0000256" key="8">
    <source>
        <dbReference type="SAM" id="Phobius"/>
    </source>
</evidence>
<dbReference type="OrthoDB" id="292213at2759"/>
<evidence type="ECO:0000256" key="4">
    <source>
        <dbReference type="ARBA" id="ARBA00022989"/>
    </source>
</evidence>
<keyword evidence="3" id="KW-0677">Repeat</keyword>
<evidence type="ECO:0000313" key="11">
    <source>
        <dbReference type="EMBL" id="CAF0978062.1"/>
    </source>
</evidence>
<dbReference type="FunFam" id="1.20.1280.290:FF:000008">
    <property type="entry name" value="PQ-loop repeat-containing protein 1"/>
    <property type="match status" value="1"/>
</dbReference>
<dbReference type="EMBL" id="CAJOBC010002778">
    <property type="protein sequence ID" value="CAF3750878.1"/>
    <property type="molecule type" value="Genomic_DNA"/>
</dbReference>
<feature type="chain" id="PRO_5044131903" description="Solute carrier family 66 member 2" evidence="9">
    <location>
        <begin position="31"/>
        <end position="361"/>
    </location>
</feature>
<dbReference type="Proteomes" id="UP000663829">
    <property type="component" value="Unassembled WGS sequence"/>
</dbReference>
<dbReference type="PANTHER" id="PTHR14856">
    <property type="entry name" value="PQ-LOOP REPEAT-CONTAINING PROTEIN 1-LIKE PROTEIN"/>
    <property type="match status" value="1"/>
</dbReference>
<sequence length="361" mass="41575">MSNIYYNNLVCARLLLILLALLTCTNFVYCLNQQRDSKTAATPYQNSTSISQSSQSPSSFETVKELFYNGISRFYSTKSNDKGQNTSVFDNETTVINTTSLSILSSMFNFDTVNMSDFGSVFSWALSIVAQALMIFGGVVPYIPQYLMIKRTQNAEGFSNYVCLTLLVANIIRIEFWFGKHFEIPLLLQSIIMIVCMLIMLELWTRVHTKSYQGGQQLGVTSLTSSEKRFIDFDIDYFWKWTTFASYVQFLCLFTFVLSTITWVFVENKIYIETIGFLAVFFEALLGTPQFLRNYRHKSTDGMSVGMVLMWTSGDIFKTSYFLIRKAPKQFWLCGSLQIAIDIAILFQVFIYSDKFRNRKR</sequence>
<comment type="caution">
    <text evidence="11">The sequence shown here is derived from an EMBL/GenBank/DDBJ whole genome shotgun (WGS) entry which is preliminary data.</text>
</comment>
<dbReference type="Proteomes" id="UP000682733">
    <property type="component" value="Unassembled WGS sequence"/>
</dbReference>